<dbReference type="InterPro" id="IPR001457">
    <property type="entry name" value="NADH_UbQ/plastoQ_OxRdtase_su6"/>
</dbReference>
<dbReference type="RefSeq" id="WP_131099256.1">
    <property type="nucleotide sequence ID" value="NZ_CP036455.1"/>
</dbReference>
<dbReference type="InterPro" id="IPR042106">
    <property type="entry name" value="Nuo/plastoQ_OxRdtase_6_NuoJ"/>
</dbReference>
<feature type="transmembrane region" description="Helical" evidence="1">
    <location>
        <begin position="65"/>
        <end position="82"/>
    </location>
</feature>
<keyword evidence="1" id="KW-0472">Membrane</keyword>
<comment type="catalytic activity">
    <reaction evidence="1">
        <text>a quinone + NADH + 5 H(+)(in) = a quinol + NAD(+) + 4 H(+)(out)</text>
        <dbReference type="Rhea" id="RHEA:57888"/>
        <dbReference type="ChEBI" id="CHEBI:15378"/>
        <dbReference type="ChEBI" id="CHEBI:24646"/>
        <dbReference type="ChEBI" id="CHEBI:57540"/>
        <dbReference type="ChEBI" id="CHEBI:57945"/>
        <dbReference type="ChEBI" id="CHEBI:132124"/>
    </reaction>
</comment>
<comment type="similarity">
    <text evidence="1">Belongs to the complex I subunit 6 family.</text>
</comment>
<comment type="function">
    <text evidence="1">NDH-1 shuttles electrons from NADH, via FMN and iron-sulfur (Fe-S) centers, to quinones in the respiratory chain. Couples the redox reaction to proton translocation (for every two electrons transferred, four hydrogen ions are translocated across the cytoplasmic membrane), and thus conserves the redox energy in a proton gradient.</text>
</comment>
<name>A0A4P6Q7U4_9ACTN</name>
<keyword evidence="1" id="KW-1133">Transmembrane helix</keyword>
<keyword evidence="2" id="KW-0830">Ubiquinone</keyword>
<dbReference type="Gene3D" id="1.20.120.1200">
    <property type="entry name" value="NADH-ubiquinone/plastoquinone oxidoreductase chain 6, subunit NuoJ"/>
    <property type="match status" value="1"/>
</dbReference>
<protein>
    <recommendedName>
        <fullName evidence="1">NADH-quinone oxidoreductase subunit J</fullName>
        <ecNumber evidence="1">7.1.1.-</ecNumber>
    </recommendedName>
</protein>
<keyword evidence="1" id="KW-0874">Quinone</keyword>
<accession>A0A4P6Q7U4</accession>
<sequence>MAEWIVFAVCALAAVASAVAVFRVDSMARATFALLASFVFTAVPVLLLGLSYLGVLIVLMMTMEMVVMAVFMIMFMMNPAGLMPMKMLHNNKGAAIISVGAFCVLAAGALLVPWPSAPAPPPPADPALQLGEAIMGPHMLVMMVAGLVLFATMVAGVVLATDRGRYDRYGDDLRARRGDDPIRGGVGR</sequence>
<keyword evidence="3" id="KW-1185">Reference proteome</keyword>
<dbReference type="EMBL" id="CP036455">
    <property type="protein sequence ID" value="QBI55209.1"/>
    <property type="molecule type" value="Genomic_DNA"/>
</dbReference>
<reference evidence="2 3" key="1">
    <citation type="submission" date="2019-02" db="EMBL/GenBank/DDBJ databases">
        <authorList>
            <person name="Khodamoradi S."/>
            <person name="Hahnke R.L."/>
            <person name="Kaempfer P."/>
            <person name="Schumann P."/>
            <person name="Rohde M."/>
            <person name="Steinert M."/>
            <person name="Luzhetskyy A."/>
            <person name="Wink J."/>
            <person name="Ruckert C."/>
        </authorList>
    </citation>
    <scope>NUCLEOTIDE SEQUENCE [LARGE SCALE GENOMIC DNA]</scope>
    <source>
        <strain evidence="2 3">M2</strain>
    </source>
</reference>
<dbReference type="GO" id="GO:0048038">
    <property type="term" value="F:quinone binding"/>
    <property type="evidence" value="ECO:0007669"/>
    <property type="project" value="UniProtKB-UniRule"/>
</dbReference>
<keyword evidence="1" id="KW-0812">Transmembrane</keyword>
<dbReference type="GO" id="GO:0008137">
    <property type="term" value="F:NADH dehydrogenase (ubiquinone) activity"/>
    <property type="evidence" value="ECO:0007669"/>
    <property type="project" value="UniProtKB-UniRule"/>
</dbReference>
<gene>
    <name evidence="2" type="ORF">EKD16_17205</name>
</gene>
<dbReference type="Proteomes" id="UP000292235">
    <property type="component" value="Chromosome"/>
</dbReference>
<dbReference type="AlphaFoldDB" id="A0A4P6Q7U4"/>
<dbReference type="GO" id="GO:0005886">
    <property type="term" value="C:plasma membrane"/>
    <property type="evidence" value="ECO:0007669"/>
    <property type="project" value="UniProtKB-SubCell"/>
</dbReference>
<dbReference type="EC" id="7.1.1.-" evidence="1"/>
<dbReference type="OrthoDB" id="3401830at2"/>
<evidence type="ECO:0000313" key="3">
    <source>
        <dbReference type="Proteomes" id="UP000292235"/>
    </source>
</evidence>
<evidence type="ECO:0000256" key="1">
    <source>
        <dbReference type="RuleBase" id="RU004429"/>
    </source>
</evidence>
<proteinExistence type="inferred from homology"/>
<feature type="transmembrane region" description="Helical" evidence="1">
    <location>
        <begin position="6"/>
        <end position="24"/>
    </location>
</feature>
<feature type="transmembrane region" description="Helical" evidence="1">
    <location>
        <begin position="31"/>
        <end position="59"/>
    </location>
</feature>
<dbReference type="KEGG" id="strr:EKD16_17205"/>
<keyword evidence="1" id="KW-1003">Cell membrane</keyword>
<evidence type="ECO:0000313" key="2">
    <source>
        <dbReference type="EMBL" id="QBI55209.1"/>
    </source>
</evidence>
<organism evidence="2 3">
    <name type="scientific">Streptomonospora litoralis</name>
    <dbReference type="NCBI Taxonomy" id="2498135"/>
    <lineage>
        <taxon>Bacteria</taxon>
        <taxon>Bacillati</taxon>
        <taxon>Actinomycetota</taxon>
        <taxon>Actinomycetes</taxon>
        <taxon>Streptosporangiales</taxon>
        <taxon>Nocardiopsidaceae</taxon>
        <taxon>Streptomonospora</taxon>
    </lineage>
</organism>
<comment type="subcellular location">
    <subcellularLocation>
        <location evidence="1">Cell membrane</location>
        <topology evidence="1">Multi-pass membrane protein</topology>
    </subcellularLocation>
</comment>
<feature type="transmembrane region" description="Helical" evidence="1">
    <location>
        <begin position="94"/>
        <end position="114"/>
    </location>
</feature>
<feature type="transmembrane region" description="Helical" evidence="1">
    <location>
        <begin position="134"/>
        <end position="160"/>
    </location>
</feature>
<dbReference type="Pfam" id="PF00499">
    <property type="entry name" value="Oxidored_q3"/>
    <property type="match status" value="1"/>
</dbReference>
<keyword evidence="1" id="KW-0520">NAD</keyword>